<sequence length="489" mass="57072">MRIDAHQHFWNLDRVRYPWLVSAYGPIYRTFEPLELEPLLMKAGIDKTVLVQAMDSDEDTEYMLETAARFDWIGGVVGWVPLDRPDDAVRKLGAYAGNSVGADWHGDYHMNYNAQQPFWVAFSSNHADKHLAYANMVDHVLPVSRQWARDYYGMRGAYFPHSAYPVKMTMMPYPVPHWGWEICETPWTVQSLWWHYLYTMDKVFLSDRAFGPMKDAALFMVDYMKRPDASGDGWDDDFFFCILNKMDSAGTMVLEVTQLGIINRRLDELFAEWRRRYPSGVFIEDGLLDEEAWTSRPGLKIVVLLKEPTEDRNHPTTEEWKYQTFIAERGYLKERGTTWPNLIRWTYGILHGFPDYRYVKEKEEYIRRNANDFLGSVCFVNVKKTVGSTQSDDRQVYQTGLDAADLLLEQIKILSPNIVLCCGQTVFNIVRDSLAKENVYFENSSTSGGLEKLWWNELRTNIINYNHPMAYFPSAMTYTYLMTELQKIL</sequence>
<dbReference type="Pfam" id="PF04909">
    <property type="entry name" value="Amidohydro_2"/>
    <property type="match status" value="1"/>
</dbReference>
<dbReference type="InterPro" id="IPR012341">
    <property type="entry name" value="6hp_glycosidase-like_sf"/>
</dbReference>
<dbReference type="SUPFAM" id="SSF48208">
    <property type="entry name" value="Six-hairpin glycosidases"/>
    <property type="match status" value="1"/>
</dbReference>
<keyword evidence="4" id="KW-1185">Reference proteome</keyword>
<evidence type="ECO:0000313" key="4">
    <source>
        <dbReference type="Proteomes" id="UP001596108"/>
    </source>
</evidence>
<organism evidence="3 4">
    <name type="scientific">Cohnella yongneupensis</name>
    <dbReference type="NCBI Taxonomy" id="425006"/>
    <lineage>
        <taxon>Bacteria</taxon>
        <taxon>Bacillati</taxon>
        <taxon>Bacillota</taxon>
        <taxon>Bacilli</taxon>
        <taxon>Bacillales</taxon>
        <taxon>Paenibacillaceae</taxon>
        <taxon>Cohnella</taxon>
    </lineage>
</organism>
<dbReference type="Gene3D" id="1.50.10.10">
    <property type="match status" value="1"/>
</dbReference>
<reference evidence="4" key="1">
    <citation type="journal article" date="2019" name="Int. J. Syst. Evol. Microbiol.">
        <title>The Global Catalogue of Microorganisms (GCM) 10K type strain sequencing project: providing services to taxonomists for standard genome sequencing and annotation.</title>
        <authorList>
            <consortium name="The Broad Institute Genomics Platform"/>
            <consortium name="The Broad Institute Genome Sequencing Center for Infectious Disease"/>
            <person name="Wu L."/>
            <person name="Ma J."/>
        </authorList>
    </citation>
    <scope>NUCLEOTIDE SEQUENCE [LARGE SCALE GENOMIC DNA]</scope>
    <source>
        <strain evidence="4">CGMCC 1.18578</strain>
    </source>
</reference>
<dbReference type="PANTHER" id="PTHR31084:SF19">
    <property type="entry name" value="GLYCOSYL HYDROLASE FAMILY 95 N-TERMINAL DOMAIN-CONTAINING PROTEIN"/>
    <property type="match status" value="1"/>
</dbReference>
<accession>A0ABW0QWG2</accession>
<dbReference type="InterPro" id="IPR054363">
    <property type="entry name" value="GH95_cat"/>
</dbReference>
<dbReference type="EMBL" id="JBHSNC010000021">
    <property type="protein sequence ID" value="MFC5529198.1"/>
    <property type="molecule type" value="Genomic_DNA"/>
</dbReference>
<name>A0ABW0QWG2_9BACL</name>
<evidence type="ECO:0000259" key="2">
    <source>
        <dbReference type="Pfam" id="PF22124"/>
    </source>
</evidence>
<dbReference type="InterPro" id="IPR008928">
    <property type="entry name" value="6-hairpin_glycosidase_sf"/>
</dbReference>
<dbReference type="InterPro" id="IPR032466">
    <property type="entry name" value="Metal_Hydrolase"/>
</dbReference>
<evidence type="ECO:0000313" key="3">
    <source>
        <dbReference type="EMBL" id="MFC5529198.1"/>
    </source>
</evidence>
<dbReference type="Proteomes" id="UP001596108">
    <property type="component" value="Unassembled WGS sequence"/>
</dbReference>
<protein>
    <submittedName>
        <fullName evidence="3">Amidohydrolase family protein</fullName>
    </submittedName>
</protein>
<dbReference type="InterPro" id="IPR006680">
    <property type="entry name" value="Amidohydro-rel"/>
</dbReference>
<gene>
    <name evidence="3" type="ORF">ACFPQ4_07005</name>
</gene>
<feature type="domain" description="Glycosyl hydrolase family 95 catalytic" evidence="2">
    <location>
        <begin position="98"/>
        <end position="228"/>
    </location>
</feature>
<dbReference type="PANTHER" id="PTHR31084">
    <property type="entry name" value="ALPHA-L-FUCOSIDASE 2"/>
    <property type="match status" value="1"/>
</dbReference>
<dbReference type="SUPFAM" id="SSF51556">
    <property type="entry name" value="Metallo-dependent hydrolases"/>
    <property type="match status" value="1"/>
</dbReference>
<comment type="caution">
    <text evidence="3">The sequence shown here is derived from an EMBL/GenBank/DDBJ whole genome shotgun (WGS) entry which is preliminary data.</text>
</comment>
<dbReference type="Pfam" id="PF22124">
    <property type="entry name" value="Glyco_hydro_95_cat"/>
    <property type="match status" value="1"/>
</dbReference>
<proteinExistence type="predicted"/>
<dbReference type="RefSeq" id="WP_378111063.1">
    <property type="nucleotide sequence ID" value="NZ_JBHSNC010000021.1"/>
</dbReference>
<evidence type="ECO:0000259" key="1">
    <source>
        <dbReference type="Pfam" id="PF04909"/>
    </source>
</evidence>
<feature type="domain" description="Amidohydrolase-related" evidence="1">
    <location>
        <begin position="3"/>
        <end position="96"/>
    </location>
</feature>